<proteinExistence type="predicted"/>
<dbReference type="EMBL" id="BK015018">
    <property type="protein sequence ID" value="DAD87263.1"/>
    <property type="molecule type" value="Genomic_DNA"/>
</dbReference>
<organism evidence="2">
    <name type="scientific">Siphoviridae sp. ctKXi8</name>
    <dbReference type="NCBI Taxonomy" id="2826244"/>
    <lineage>
        <taxon>Viruses</taxon>
        <taxon>Duplodnaviria</taxon>
        <taxon>Heunggongvirae</taxon>
        <taxon>Uroviricota</taxon>
        <taxon>Caudoviricetes</taxon>
    </lineage>
</organism>
<reference evidence="2" key="1">
    <citation type="journal article" date="2021" name="Proc. Natl. Acad. Sci. U.S.A.">
        <title>A Catalog of Tens of Thousands of Viruses from Human Metagenomes Reveals Hidden Associations with Chronic Diseases.</title>
        <authorList>
            <person name="Tisza M.J."/>
            <person name="Buck C.B."/>
        </authorList>
    </citation>
    <scope>NUCLEOTIDE SEQUENCE</scope>
    <source>
        <strain evidence="2">CtKXi8</strain>
    </source>
</reference>
<feature type="region of interest" description="Disordered" evidence="1">
    <location>
        <begin position="446"/>
        <end position="484"/>
    </location>
</feature>
<evidence type="ECO:0000256" key="1">
    <source>
        <dbReference type="SAM" id="MobiDB-lite"/>
    </source>
</evidence>
<dbReference type="Pfam" id="PF05133">
    <property type="entry name" value="SPP1_portal"/>
    <property type="match status" value="1"/>
</dbReference>
<sequence>MKPLCGRRVIYTDVEEITDGNVVSVLQKALAIHLQNRAEIDYLYRYYKGDQPILYRRKEVRPEINNTVVENRANEIVSFKVGYLMGEPVQYVARGDDKAVAESVTRLNDYMLSEDKAAKDKELADWSHIAGTSYRMVLPDGEANVEEDECPAEIFTLDPRYSFVVYGTSLGTPAKMGVKYVLLEDGTLLFSCYTHNHFFEITNTWNIRRSEEQILGIPIIEYPANNARLGAFEIVLPLLDAINTVESNRLDGVEQFIQALMLFHNVDISSEDYKELREEGAIKFKDIDPSFKAEIEYLTAELNQSQTQTLMDDMYDTVLTICGMPNRNGGSSTSDTGSAVIMRDGWSAAEARAKDSELMFKKSEKEFLKLLLGICNDLGALELKLSAVEIRFTRRNYENITEKANVLIAMLNNSKIAPQLAFTHCGMFTDPQIAYNMSMEYAKEQEKKALELASKQNPNGGDSGNEPGGQKSGSGDTGGSSDDE</sequence>
<protein>
    <submittedName>
        <fullName evidence="2">Portal</fullName>
    </submittedName>
</protein>
<name>A0A8S5MYQ7_9CAUD</name>
<dbReference type="InterPro" id="IPR021145">
    <property type="entry name" value="Portal_protein_SPP1_Gp6-like"/>
</dbReference>
<accession>A0A8S5MYQ7</accession>
<evidence type="ECO:0000313" key="2">
    <source>
        <dbReference type="EMBL" id="DAD87263.1"/>
    </source>
</evidence>
<feature type="compositionally biased region" description="Gly residues" evidence="1">
    <location>
        <begin position="461"/>
        <end position="478"/>
    </location>
</feature>